<dbReference type="AlphaFoldDB" id="A0A1T4LZ77"/>
<organism evidence="1 2">
    <name type="scientific">Anaerorhabdus furcosa</name>
    <dbReference type="NCBI Taxonomy" id="118967"/>
    <lineage>
        <taxon>Bacteria</taxon>
        <taxon>Bacillati</taxon>
        <taxon>Bacillota</taxon>
        <taxon>Erysipelotrichia</taxon>
        <taxon>Erysipelotrichales</taxon>
        <taxon>Erysipelotrichaceae</taxon>
        <taxon>Anaerorhabdus</taxon>
    </lineage>
</organism>
<keyword evidence="2" id="KW-1185">Reference proteome</keyword>
<dbReference type="EMBL" id="FUWY01000002">
    <property type="protein sequence ID" value="SJZ59965.1"/>
    <property type="molecule type" value="Genomic_DNA"/>
</dbReference>
<gene>
    <name evidence="1" type="ORF">SAMN02745191_1116</name>
</gene>
<reference evidence="2" key="1">
    <citation type="submission" date="2017-02" db="EMBL/GenBank/DDBJ databases">
        <authorList>
            <person name="Varghese N."/>
            <person name="Submissions S."/>
        </authorList>
    </citation>
    <scope>NUCLEOTIDE SEQUENCE [LARGE SCALE GENOMIC DNA]</scope>
    <source>
        <strain evidence="2">ATCC 25662</strain>
    </source>
</reference>
<evidence type="ECO:0000313" key="1">
    <source>
        <dbReference type="EMBL" id="SJZ59965.1"/>
    </source>
</evidence>
<proteinExistence type="predicted"/>
<evidence type="ECO:0000313" key="2">
    <source>
        <dbReference type="Proteomes" id="UP000243297"/>
    </source>
</evidence>
<dbReference type="STRING" id="118967.SAMN02745191_1116"/>
<dbReference type="RefSeq" id="WP_078711527.1">
    <property type="nucleotide sequence ID" value="NZ_FUWY01000002.1"/>
</dbReference>
<protein>
    <submittedName>
        <fullName evidence="1">Uncharacterized protein</fullName>
    </submittedName>
</protein>
<accession>A0A1T4LZ77</accession>
<dbReference type="Proteomes" id="UP000243297">
    <property type="component" value="Unassembled WGS sequence"/>
</dbReference>
<sequence length="71" mass="8162">MPKMKQEALQKTATKKNPVISNDDKLVQDLIKISLRYMKKHRLSNEQVSAYKYGLTKQVNKCSYVGSISDE</sequence>
<name>A0A1T4LZ77_9FIRM</name>